<dbReference type="InterPro" id="IPR023994">
    <property type="entry name" value="NiFe-hyd_HybE"/>
</dbReference>
<accession>A0A401LH06</accession>
<reference evidence="2 3" key="1">
    <citation type="journal article" date="2018" name="Int. J. Syst. Evol. Microbiol.">
        <title>Mesosutterella multiformis gen. nov., sp. nov., a member of the family Sutterellaceae and Sutterella megalosphaeroides sp. nov., isolated from human faeces.</title>
        <authorList>
            <person name="Sakamoto M."/>
            <person name="Ikeyama N."/>
            <person name="Kunihiro T."/>
            <person name="Iino T."/>
            <person name="Yuki M."/>
            <person name="Ohkuma M."/>
        </authorList>
    </citation>
    <scope>NUCLEOTIDE SEQUENCE [LARGE SCALE GENOMIC DNA]</scope>
    <source>
        <strain evidence="2 3">4NBBH2</strain>
    </source>
</reference>
<dbReference type="EMBL" id="BGZJ01000001">
    <property type="protein sequence ID" value="GBO93765.1"/>
    <property type="molecule type" value="Genomic_DNA"/>
</dbReference>
<organism evidence="2 3">
    <name type="scientific">Mesosutterella multiformis</name>
    <dbReference type="NCBI Taxonomy" id="2259133"/>
    <lineage>
        <taxon>Bacteria</taxon>
        <taxon>Pseudomonadati</taxon>
        <taxon>Pseudomonadota</taxon>
        <taxon>Betaproteobacteria</taxon>
        <taxon>Burkholderiales</taxon>
        <taxon>Sutterellaceae</taxon>
        <taxon>Mesosutterella</taxon>
    </lineage>
</organism>
<protein>
    <submittedName>
        <fullName evidence="2">Uncharacterized protein</fullName>
    </submittedName>
</protein>
<dbReference type="NCBIfam" id="TIGR03993">
    <property type="entry name" value="hydrog_HybE"/>
    <property type="match status" value="1"/>
</dbReference>
<name>A0A388SC24_9BURK</name>
<evidence type="ECO:0000313" key="2">
    <source>
        <dbReference type="EMBL" id="GBO93765.1"/>
    </source>
</evidence>
<proteinExistence type="predicted"/>
<accession>A0A388SC24</accession>
<feature type="region of interest" description="Disordered" evidence="1">
    <location>
        <begin position="146"/>
        <end position="188"/>
    </location>
</feature>
<dbReference type="Proteomes" id="UP000266091">
    <property type="component" value="Unassembled WGS sequence"/>
</dbReference>
<keyword evidence="3" id="KW-1185">Reference proteome</keyword>
<dbReference type="Gene3D" id="3.30.1460.40">
    <property type="entry name" value="[NiFe]-hydrogenase assembly chaperone, HybE"/>
    <property type="match status" value="1"/>
</dbReference>
<sequence length="212" mass="23169">MANDQIQKKVPVKIKTRVFRDSPEAFFRAGFERIANTRMKGVPILNPKLHVSSVPFKKVNGQWVGGIVTPWSILVIRACGDPATWKVIPETKIGSVELPGGDFSFMGVLDPDLGGYQSCSLLSPTWEIGDQATGEAVARISLDTMLNPPKEDYKEPDPNEGSIPLTPAKAPDPEPQAPLIDTKTPMSRREIFTKTVEAAKDRAETASGKEKL</sequence>
<gene>
    <name evidence="2" type="ORF">MESMUL_11190</name>
</gene>
<dbReference type="InterPro" id="IPR038530">
    <property type="entry name" value="NiFe-hyd_HybE_sf"/>
</dbReference>
<comment type="caution">
    <text evidence="2">The sequence shown here is derived from an EMBL/GenBank/DDBJ whole genome shotgun (WGS) entry which is preliminary data.</text>
</comment>
<dbReference type="RefSeq" id="WP_160117768.1">
    <property type="nucleotide sequence ID" value="NZ_BGZJ01000001.1"/>
</dbReference>
<evidence type="ECO:0000313" key="3">
    <source>
        <dbReference type="Proteomes" id="UP000266091"/>
    </source>
</evidence>
<evidence type="ECO:0000256" key="1">
    <source>
        <dbReference type="SAM" id="MobiDB-lite"/>
    </source>
</evidence>
<dbReference type="AlphaFoldDB" id="A0A388SC24"/>
<dbReference type="Pfam" id="PF11939">
    <property type="entry name" value="NiFe-hyd_HybE"/>
    <property type="match status" value="1"/>
</dbReference>